<evidence type="ECO:0000313" key="9">
    <source>
        <dbReference type="Proteomes" id="UP000001074"/>
    </source>
</evidence>
<feature type="domain" description="Transforming acidic coiled-coil-containing protein C-terminal" evidence="7">
    <location>
        <begin position="113"/>
        <end position="277"/>
    </location>
</feature>
<evidence type="ECO:0000259" key="7">
    <source>
        <dbReference type="Pfam" id="PF05010"/>
    </source>
</evidence>
<evidence type="ECO:0000256" key="2">
    <source>
        <dbReference type="ARBA" id="ARBA00009423"/>
    </source>
</evidence>
<dbReference type="Proteomes" id="UP000001074">
    <property type="component" value="Unassembled WGS sequence"/>
</dbReference>
<evidence type="ECO:0000256" key="3">
    <source>
        <dbReference type="ARBA" id="ARBA00022490"/>
    </source>
</evidence>
<dbReference type="eggNOG" id="ENOG502QQ1G">
    <property type="taxonomic scope" value="Eukaryota"/>
</dbReference>
<dbReference type="InterPro" id="IPR007707">
    <property type="entry name" value="TACC_C"/>
</dbReference>
<keyword evidence="4" id="KW-0597">Phosphoprotein</keyword>
<reference evidence="8" key="3">
    <citation type="submission" date="2025-09" db="UniProtKB">
        <authorList>
            <consortium name="Ensembl"/>
        </authorList>
    </citation>
    <scope>IDENTIFICATION</scope>
</reference>
<organism evidence="8 9">
    <name type="scientific">Myotis lucifugus</name>
    <name type="common">Little brown bat</name>
    <dbReference type="NCBI Taxonomy" id="59463"/>
    <lineage>
        <taxon>Eukaryota</taxon>
        <taxon>Metazoa</taxon>
        <taxon>Chordata</taxon>
        <taxon>Craniata</taxon>
        <taxon>Vertebrata</taxon>
        <taxon>Euteleostomi</taxon>
        <taxon>Mammalia</taxon>
        <taxon>Eutheria</taxon>
        <taxon>Laurasiatheria</taxon>
        <taxon>Chiroptera</taxon>
        <taxon>Yangochiroptera</taxon>
        <taxon>Vespertilionidae</taxon>
        <taxon>Myotis</taxon>
    </lineage>
</organism>
<dbReference type="GO" id="GO:0007097">
    <property type="term" value="P:nuclear migration"/>
    <property type="evidence" value="ECO:0007669"/>
    <property type="project" value="TreeGrafter"/>
</dbReference>
<protein>
    <recommendedName>
        <fullName evidence="7">Transforming acidic coiled-coil-containing protein C-terminal domain-containing protein</fullName>
    </recommendedName>
</protein>
<reference evidence="8" key="2">
    <citation type="submission" date="2025-08" db="UniProtKB">
        <authorList>
            <consortium name="Ensembl"/>
        </authorList>
    </citation>
    <scope>IDENTIFICATION</scope>
</reference>
<dbReference type="InterPro" id="IPR057663">
    <property type="entry name" value="TACC3_Aurora-A_bind"/>
</dbReference>
<dbReference type="PANTHER" id="PTHR13924">
    <property type="entry name" value="TRANSFORMING ACIDIC COILED-COIL CONTAINING PROTEIN 1/2"/>
    <property type="match status" value="1"/>
</dbReference>
<dbReference type="Pfam" id="PF05010">
    <property type="entry name" value="TACC_C"/>
    <property type="match status" value="1"/>
</dbReference>
<keyword evidence="9" id="KW-1185">Reference proteome</keyword>
<evidence type="ECO:0000256" key="5">
    <source>
        <dbReference type="ARBA" id="ARBA00023054"/>
    </source>
</evidence>
<dbReference type="OMA" id="ANEDIAH"/>
<dbReference type="HOGENOM" id="CLU_057046_0_0_1"/>
<dbReference type="PANTHER" id="PTHR13924:SF4">
    <property type="entry name" value="TRANSFORMING ACIDIC COILED-COIL-CONTAINING PROTEIN 3"/>
    <property type="match status" value="1"/>
</dbReference>
<keyword evidence="3" id="KW-0963">Cytoplasm</keyword>
<dbReference type="GO" id="GO:0005737">
    <property type="term" value="C:cytoplasm"/>
    <property type="evidence" value="ECO:0007669"/>
    <property type="project" value="TreeGrafter"/>
</dbReference>
<accession>G1PYI1</accession>
<dbReference type="InParanoid" id="G1PYI1"/>
<dbReference type="Pfam" id="PF25777">
    <property type="entry name" value="Aurora-A_bind_TACC3"/>
    <property type="match status" value="1"/>
</dbReference>
<comment type="similarity">
    <text evidence="2">Belongs to the TACC family.</text>
</comment>
<sequence length="283" mass="32456">KSCRAPVEILGTNTAMGHLEQSGTSSFKESALRKQLYLRFDPQLKDSSRINWFLWPLRQTAFMMPRSLPKARPVAFDFLGALDILVTDFPPCTLGLWAPLSIGPIMDVLLQVSQKNLDMMIKAMQMENLELKSKYEELHLKYLEMRKIMGGFLGTVPQETEEAQKQKEIAKGLKGKGQLITDMNSINTSFSGLFKGYEKQKEVIKGYSKNIESLNYECKWKAHTDEKFNVADEEIAQVHRKVQVILTKGQMRNHSLEIIRQKTKDYNKLIITCYDLISEVKKS</sequence>
<dbReference type="EMBL" id="AAPE02018848">
    <property type="status" value="NOT_ANNOTATED_CDS"/>
    <property type="molecule type" value="Genomic_DNA"/>
</dbReference>
<comment type="subcellular location">
    <subcellularLocation>
        <location evidence="1">Cytoplasm</location>
        <location evidence="1">Cytoskeleton</location>
    </subcellularLocation>
</comment>
<dbReference type="GO" id="GO:0007052">
    <property type="term" value="P:mitotic spindle organization"/>
    <property type="evidence" value="ECO:0007669"/>
    <property type="project" value="InterPro"/>
</dbReference>
<dbReference type="STRING" id="59463.ENSMLUP00000016513"/>
<proteinExistence type="inferred from homology"/>
<name>G1PYI1_MYOLU</name>
<evidence type="ECO:0000256" key="4">
    <source>
        <dbReference type="ARBA" id="ARBA00022553"/>
    </source>
</evidence>
<dbReference type="GO" id="GO:0005856">
    <property type="term" value="C:cytoskeleton"/>
    <property type="evidence" value="ECO:0007669"/>
    <property type="project" value="UniProtKB-SubCell"/>
</dbReference>
<keyword evidence="5" id="KW-0175">Coiled coil</keyword>
<evidence type="ECO:0000256" key="6">
    <source>
        <dbReference type="ARBA" id="ARBA00023212"/>
    </source>
</evidence>
<evidence type="ECO:0000256" key="1">
    <source>
        <dbReference type="ARBA" id="ARBA00004245"/>
    </source>
</evidence>
<reference evidence="8 9" key="1">
    <citation type="journal article" date="2011" name="Nature">
        <title>A high-resolution map of human evolutionary constraint using 29 mammals.</title>
        <authorList>
            <person name="Lindblad-Toh K."/>
            <person name="Garber M."/>
            <person name="Zuk O."/>
            <person name="Lin M.F."/>
            <person name="Parker B.J."/>
            <person name="Washietl S."/>
            <person name="Kheradpour P."/>
            <person name="Ernst J."/>
            <person name="Jordan G."/>
            <person name="Mauceli E."/>
            <person name="Ward L.D."/>
            <person name="Lowe C.B."/>
            <person name="Holloway A.K."/>
            <person name="Clamp M."/>
            <person name="Gnerre S."/>
            <person name="Alfoldi J."/>
            <person name="Beal K."/>
            <person name="Chang J."/>
            <person name="Clawson H."/>
            <person name="Cuff J."/>
            <person name="Di Palma F."/>
            <person name="Fitzgerald S."/>
            <person name="Flicek P."/>
            <person name="Guttman M."/>
            <person name="Hubisz M.J."/>
            <person name="Jaffe D.B."/>
            <person name="Jungreis I."/>
            <person name="Kent W.J."/>
            <person name="Kostka D."/>
            <person name="Lara M."/>
            <person name="Martins A.L."/>
            <person name="Massingham T."/>
            <person name="Moltke I."/>
            <person name="Raney B.J."/>
            <person name="Rasmussen M.D."/>
            <person name="Robinson J."/>
            <person name="Stark A."/>
            <person name="Vilella A.J."/>
            <person name="Wen J."/>
            <person name="Xie X."/>
            <person name="Zody M.C."/>
            <person name="Baldwin J."/>
            <person name="Bloom T."/>
            <person name="Chin C.W."/>
            <person name="Heiman D."/>
            <person name="Nicol R."/>
            <person name="Nusbaum C."/>
            <person name="Young S."/>
            <person name="Wilkinson J."/>
            <person name="Worley K.C."/>
            <person name="Kovar C.L."/>
            <person name="Muzny D.M."/>
            <person name="Gibbs R.A."/>
            <person name="Cree A."/>
            <person name="Dihn H.H."/>
            <person name="Fowler G."/>
            <person name="Jhangiani S."/>
            <person name="Joshi V."/>
            <person name="Lee S."/>
            <person name="Lewis L.R."/>
            <person name="Nazareth L.V."/>
            <person name="Okwuonu G."/>
            <person name="Santibanez J."/>
            <person name="Warren W.C."/>
            <person name="Mardis E.R."/>
            <person name="Weinstock G.M."/>
            <person name="Wilson R.K."/>
            <person name="Delehaunty K."/>
            <person name="Dooling D."/>
            <person name="Fronik C."/>
            <person name="Fulton L."/>
            <person name="Fulton B."/>
            <person name="Graves T."/>
            <person name="Minx P."/>
            <person name="Sodergren E."/>
            <person name="Birney E."/>
            <person name="Margulies E.H."/>
            <person name="Herrero J."/>
            <person name="Green E.D."/>
            <person name="Haussler D."/>
            <person name="Siepel A."/>
            <person name="Goldman N."/>
            <person name="Pollard K.S."/>
            <person name="Pedersen J.S."/>
            <person name="Lander E.S."/>
            <person name="Kellis M."/>
        </authorList>
    </citation>
    <scope>NUCLEOTIDE SEQUENCE [LARGE SCALE GENOMIC DNA]</scope>
</reference>
<dbReference type="Ensembl" id="ENSMLUT00000026567.1">
    <property type="protein sequence ID" value="ENSMLUP00000016513.1"/>
    <property type="gene ID" value="ENSMLUG00000030528.1"/>
</dbReference>
<dbReference type="InterPro" id="IPR039915">
    <property type="entry name" value="TACC"/>
</dbReference>
<evidence type="ECO:0000313" key="8">
    <source>
        <dbReference type="Ensembl" id="ENSMLUP00000016513.1"/>
    </source>
</evidence>
<dbReference type="AlphaFoldDB" id="G1PYI1"/>
<dbReference type="GO" id="GO:0021987">
    <property type="term" value="P:cerebral cortex development"/>
    <property type="evidence" value="ECO:0007669"/>
    <property type="project" value="TreeGrafter"/>
</dbReference>
<keyword evidence="6" id="KW-0206">Cytoskeleton</keyword>
<dbReference type="GeneTree" id="ENSGT00940000158858"/>